<dbReference type="EMBL" id="JAMTCD010000009">
    <property type="protein sequence ID" value="MCT7941891.1"/>
    <property type="molecule type" value="Genomic_DNA"/>
</dbReference>
<evidence type="ECO:0000256" key="3">
    <source>
        <dbReference type="ARBA" id="ARBA00023125"/>
    </source>
</evidence>
<accession>A0A9X2WMJ5</accession>
<dbReference type="PANTHER" id="PTHR30118:SF6">
    <property type="entry name" value="HTH-TYPE TRANSCRIPTIONAL REGULATOR LEUO"/>
    <property type="match status" value="1"/>
</dbReference>
<dbReference type="Gene3D" id="1.10.10.10">
    <property type="entry name" value="Winged helix-like DNA-binding domain superfamily/Winged helix DNA-binding domain"/>
    <property type="match status" value="1"/>
</dbReference>
<protein>
    <submittedName>
        <fullName evidence="6">LysR family transcriptional regulator</fullName>
    </submittedName>
</protein>
<dbReference type="PRINTS" id="PR00039">
    <property type="entry name" value="HTHLYSR"/>
</dbReference>
<evidence type="ECO:0000256" key="2">
    <source>
        <dbReference type="ARBA" id="ARBA00023015"/>
    </source>
</evidence>
<keyword evidence="7" id="KW-1185">Reference proteome</keyword>
<comment type="similarity">
    <text evidence="1">Belongs to the LysR transcriptional regulatory family.</text>
</comment>
<dbReference type="InterPro" id="IPR005119">
    <property type="entry name" value="LysR_subst-bd"/>
</dbReference>
<dbReference type="GO" id="GO:0003700">
    <property type="term" value="F:DNA-binding transcription factor activity"/>
    <property type="evidence" value="ECO:0007669"/>
    <property type="project" value="InterPro"/>
</dbReference>
<dbReference type="InterPro" id="IPR036388">
    <property type="entry name" value="WH-like_DNA-bd_sf"/>
</dbReference>
<dbReference type="PROSITE" id="PS50931">
    <property type="entry name" value="HTH_LYSR"/>
    <property type="match status" value="1"/>
</dbReference>
<keyword evidence="2" id="KW-0805">Transcription regulation</keyword>
<comment type="caution">
    <text evidence="6">The sequence shown here is derived from an EMBL/GenBank/DDBJ whole genome shotgun (WGS) entry which is preliminary data.</text>
</comment>
<evidence type="ECO:0000313" key="6">
    <source>
        <dbReference type="EMBL" id="MCT7941891.1"/>
    </source>
</evidence>
<dbReference type="Gene3D" id="3.40.190.10">
    <property type="entry name" value="Periplasmic binding protein-like II"/>
    <property type="match status" value="2"/>
</dbReference>
<dbReference type="Pfam" id="PF00126">
    <property type="entry name" value="HTH_1"/>
    <property type="match status" value="1"/>
</dbReference>
<feature type="domain" description="HTH lysR-type" evidence="5">
    <location>
        <begin position="5"/>
        <end position="62"/>
    </location>
</feature>
<proteinExistence type="inferred from homology"/>
<evidence type="ECO:0000256" key="4">
    <source>
        <dbReference type="ARBA" id="ARBA00023163"/>
    </source>
</evidence>
<dbReference type="SUPFAM" id="SSF53850">
    <property type="entry name" value="Periplasmic binding protein-like II"/>
    <property type="match status" value="1"/>
</dbReference>
<evidence type="ECO:0000259" key="5">
    <source>
        <dbReference type="PROSITE" id="PS50931"/>
    </source>
</evidence>
<dbReference type="PANTHER" id="PTHR30118">
    <property type="entry name" value="HTH-TYPE TRANSCRIPTIONAL REGULATOR LEUO-RELATED"/>
    <property type="match status" value="1"/>
</dbReference>
<keyword evidence="3" id="KW-0238">DNA-binding</keyword>
<dbReference type="SUPFAM" id="SSF46785">
    <property type="entry name" value="Winged helix' DNA-binding domain"/>
    <property type="match status" value="1"/>
</dbReference>
<reference evidence="6" key="1">
    <citation type="journal article" date="2023" name="Int. J. Syst. Evol. Microbiol.">
        <title>&lt;i&gt;Shewanella septentrionalis&lt;/i&gt; sp. nov. and &lt;i&gt;Shewanella holmiensis&lt;/i&gt; sp. nov., isolated from Baltic Sea water and sediments.</title>
        <authorList>
            <person name="Martin-Rodriguez A.J."/>
            <person name="Thorell K."/>
            <person name="Joffre E."/>
            <person name="Jensie-Markopoulos S."/>
            <person name="Moore E.R.B."/>
            <person name="Sjoling A."/>
        </authorList>
    </citation>
    <scope>NUCLEOTIDE SEQUENCE</scope>
    <source>
        <strain evidence="6">SP1S2-7</strain>
    </source>
</reference>
<gene>
    <name evidence="6" type="ORF">NE535_08835</name>
</gene>
<dbReference type="Proteomes" id="UP001155546">
    <property type="component" value="Unassembled WGS sequence"/>
</dbReference>
<keyword evidence="4" id="KW-0804">Transcription</keyword>
<dbReference type="InterPro" id="IPR050389">
    <property type="entry name" value="LysR-type_TF"/>
</dbReference>
<dbReference type="InterPro" id="IPR000847">
    <property type="entry name" value="LysR_HTH_N"/>
</dbReference>
<organism evidence="6 7">
    <name type="scientific">Shewanella holmiensis</name>
    <dbReference type="NCBI Taxonomy" id="2952222"/>
    <lineage>
        <taxon>Bacteria</taxon>
        <taxon>Pseudomonadati</taxon>
        <taxon>Pseudomonadota</taxon>
        <taxon>Gammaproteobacteria</taxon>
        <taxon>Alteromonadales</taxon>
        <taxon>Shewanellaceae</taxon>
        <taxon>Shewanella</taxon>
    </lineage>
</organism>
<evidence type="ECO:0000256" key="1">
    <source>
        <dbReference type="ARBA" id="ARBA00009437"/>
    </source>
</evidence>
<evidence type="ECO:0000313" key="7">
    <source>
        <dbReference type="Proteomes" id="UP001155546"/>
    </source>
</evidence>
<dbReference type="Pfam" id="PF03466">
    <property type="entry name" value="LysR_substrate"/>
    <property type="match status" value="1"/>
</dbReference>
<name>A0A9X2WMJ5_9GAMM</name>
<dbReference type="InterPro" id="IPR036390">
    <property type="entry name" value="WH_DNA-bd_sf"/>
</dbReference>
<sequence>MPNKIDLNLYRVFSQVYHHQSITLAAEQLGVTQAAVSGSIKRLSQLCGQDLFIRNGRGIIATLYGHQLMEQLMPSLEVLEGLVEDTKVFDSKSSNQQFTVLAFESITDQLLPHTLHLQKLGNPLITFKDQNTNETQINEALFSQQADLAIDITDSRDNTLIYQPLATDEIVLICRHNHPRINGSLTAEQFFSEQHIKLNLTRANTSIVDFYAENNLSTRKVVAECNSLLSLISLVAQSDCIGACSKSLAHKYQQAFNIQIIDMPVNIKPVQLSLIWHRRQRNNPAHKWLRDTITEIYRHHIGLTQ</sequence>
<dbReference type="RefSeq" id="WP_261298273.1">
    <property type="nucleotide sequence ID" value="NZ_JAMTCD010000009.1"/>
</dbReference>
<dbReference type="AlphaFoldDB" id="A0A9X2WMJ5"/>
<dbReference type="GO" id="GO:0003677">
    <property type="term" value="F:DNA binding"/>
    <property type="evidence" value="ECO:0007669"/>
    <property type="project" value="UniProtKB-KW"/>
</dbReference>